<protein>
    <submittedName>
        <fullName evidence="1">Uncharacterized protein</fullName>
    </submittedName>
</protein>
<keyword evidence="2" id="KW-1185">Reference proteome</keyword>
<sequence>MIAQSGTLIAAAHEETLSANQAATARFAPYKKGTQQSSVPFPSLIETRMLYFNLLGSHDNANAGGNFRVQLQSDVVLASLTQRTFRHTNFAFGNVDSGRCDGISQVARTDGTEQLTFVTGFSHQRQFDFAQLLRTVFSFRFTQCSLAFELSATRFERFNVFLGCRYGQAVRYQVVTAIARFNGDFVTQIAELTQFVE</sequence>
<proteinExistence type="predicted"/>
<dbReference type="Proteomes" id="UP000267342">
    <property type="component" value="Chromosome"/>
</dbReference>
<evidence type="ECO:0000313" key="2">
    <source>
        <dbReference type="Proteomes" id="UP000267342"/>
    </source>
</evidence>
<dbReference type="KEGG" id="zpl:ZBT109_2098"/>
<evidence type="ECO:0000313" key="1">
    <source>
        <dbReference type="EMBL" id="BBG30842.1"/>
    </source>
</evidence>
<organism evidence="1 2">
    <name type="scientific">Zymobacter palmae</name>
    <dbReference type="NCBI Taxonomy" id="33074"/>
    <lineage>
        <taxon>Bacteria</taxon>
        <taxon>Pseudomonadati</taxon>
        <taxon>Pseudomonadota</taxon>
        <taxon>Gammaproteobacteria</taxon>
        <taxon>Oceanospirillales</taxon>
        <taxon>Halomonadaceae</taxon>
        <taxon>Zymobacter group</taxon>
        <taxon>Zymobacter</taxon>
    </lineage>
</organism>
<dbReference type="EMBL" id="AP018933">
    <property type="protein sequence ID" value="BBG30842.1"/>
    <property type="molecule type" value="Genomic_DNA"/>
</dbReference>
<dbReference type="AlphaFoldDB" id="A0A348HGU0"/>
<name>A0A348HGU0_9GAMM</name>
<gene>
    <name evidence="1" type="ORF">ZBT109_2098</name>
</gene>
<reference evidence="1 2" key="1">
    <citation type="submission" date="2018-09" db="EMBL/GenBank/DDBJ databases">
        <title>Zymobacter palmae IAM14233 (=T109) whole genome analysis.</title>
        <authorList>
            <person name="Yanase H."/>
        </authorList>
    </citation>
    <scope>NUCLEOTIDE SEQUENCE [LARGE SCALE GENOMIC DNA]</scope>
    <source>
        <strain evidence="1 2">IAM14233</strain>
    </source>
</reference>
<accession>A0A348HGU0</accession>